<evidence type="ECO:0000256" key="2">
    <source>
        <dbReference type="SAM" id="MobiDB-lite"/>
    </source>
</evidence>
<dbReference type="EMBL" id="JBBPBN010000006">
    <property type="protein sequence ID" value="KAK9035960.1"/>
    <property type="molecule type" value="Genomic_DNA"/>
</dbReference>
<feature type="domain" description="K-box" evidence="3">
    <location>
        <begin position="121"/>
        <end position="213"/>
    </location>
</feature>
<reference evidence="4 5" key="1">
    <citation type="journal article" date="2024" name="G3 (Bethesda)">
        <title>Genome assembly of Hibiscus sabdariffa L. provides insights into metabolisms of medicinal natural products.</title>
        <authorList>
            <person name="Kim T."/>
        </authorList>
    </citation>
    <scope>NUCLEOTIDE SEQUENCE [LARGE SCALE GENOMIC DNA]</scope>
    <source>
        <strain evidence="4">TK-2024</strain>
        <tissue evidence="4">Old leaves</tissue>
    </source>
</reference>
<keyword evidence="1" id="KW-0175">Coiled coil</keyword>
<proteinExistence type="predicted"/>
<feature type="coiled-coil region" evidence="1">
    <location>
        <begin position="155"/>
        <end position="193"/>
    </location>
</feature>
<keyword evidence="5" id="KW-1185">Reference proteome</keyword>
<dbReference type="InterPro" id="IPR050142">
    <property type="entry name" value="MADS-box/MEF2_TF"/>
</dbReference>
<evidence type="ECO:0000259" key="3">
    <source>
        <dbReference type="PROSITE" id="PS51297"/>
    </source>
</evidence>
<feature type="region of interest" description="Disordered" evidence="2">
    <location>
        <begin position="384"/>
        <end position="404"/>
    </location>
</feature>
<evidence type="ECO:0000313" key="5">
    <source>
        <dbReference type="Proteomes" id="UP001396334"/>
    </source>
</evidence>
<dbReference type="PROSITE" id="PS51297">
    <property type="entry name" value="K_BOX"/>
    <property type="match status" value="1"/>
</dbReference>
<protein>
    <recommendedName>
        <fullName evidence="3">K-box domain-containing protein</fullName>
    </recommendedName>
</protein>
<evidence type="ECO:0000313" key="4">
    <source>
        <dbReference type="EMBL" id="KAK9035960.1"/>
    </source>
</evidence>
<accession>A0ABR2TF92</accession>
<organism evidence="4 5">
    <name type="scientific">Hibiscus sabdariffa</name>
    <name type="common">roselle</name>
    <dbReference type="NCBI Taxonomy" id="183260"/>
    <lineage>
        <taxon>Eukaryota</taxon>
        <taxon>Viridiplantae</taxon>
        <taxon>Streptophyta</taxon>
        <taxon>Embryophyta</taxon>
        <taxon>Tracheophyta</taxon>
        <taxon>Spermatophyta</taxon>
        <taxon>Magnoliopsida</taxon>
        <taxon>eudicotyledons</taxon>
        <taxon>Gunneridae</taxon>
        <taxon>Pentapetalae</taxon>
        <taxon>rosids</taxon>
        <taxon>malvids</taxon>
        <taxon>Malvales</taxon>
        <taxon>Malvaceae</taxon>
        <taxon>Malvoideae</taxon>
        <taxon>Hibiscus</taxon>
    </lineage>
</organism>
<dbReference type="Proteomes" id="UP001396334">
    <property type="component" value="Unassembled WGS sequence"/>
</dbReference>
<sequence>MGSPSLPFSPLPKLHISLPETPTQWRFQQQTWETSKRNTKAMPFPILRFFLKLNLLSYNYFPIQETAYRPGNEGIFHVIAIASVGWLSLLWHHGTNRTTKTLERYQRCCVTPQDNSLERETQSWYQELTKLKAKCEALQRTQRHLLGDDLGPLNVKELQNLEKQLEGALAVARQRKERELGDLNKQLKIKLEAEGQNLKTIQGLWSSGAAENSSFTLHSSHAHPMDCDHEPVLQIGYNHFVQAEGSSAPKSMAAYIFPREDLQGISNGGLLFSLFGPIGGCLFLLFSRRLAAQHSSEIEIHVEKHRGPVCWCCRLDIIYAFGLEHYLRKLTCLIGPFITYNSPYTLRKVTDDEDEELTQIFEKARRFKERKAVGTVGGEDLRQNEDPIGTFHGTEEREEGNAQDTDYLASDDVGSYETDSDGEVVCKKNMMALGKEEIKVELTKNVFSRARKWAVNQIRGSVKKEFNRLYDYVFALREADPTGSFDLVATNSVRLKVIMFTGYILERACDIFRCSDSRLFSERFDFNYPLGW</sequence>
<dbReference type="InterPro" id="IPR002487">
    <property type="entry name" value="TF_Kbox"/>
</dbReference>
<name>A0ABR2TF92_9ROSI</name>
<dbReference type="Pfam" id="PF01486">
    <property type="entry name" value="K-box"/>
    <property type="match status" value="1"/>
</dbReference>
<evidence type="ECO:0000256" key="1">
    <source>
        <dbReference type="SAM" id="Coils"/>
    </source>
</evidence>
<gene>
    <name evidence="4" type="ORF">V6N11_077982</name>
</gene>
<dbReference type="PANTHER" id="PTHR48019">
    <property type="entry name" value="SERUM RESPONSE FACTOR HOMOLOG"/>
    <property type="match status" value="1"/>
</dbReference>
<comment type="caution">
    <text evidence="4">The sequence shown here is derived from an EMBL/GenBank/DDBJ whole genome shotgun (WGS) entry which is preliminary data.</text>
</comment>